<evidence type="ECO:0000313" key="2">
    <source>
        <dbReference type="Proteomes" id="UP000615989"/>
    </source>
</evidence>
<dbReference type="EMBL" id="WTVG01000080">
    <property type="protein sequence ID" value="NMG26605.1"/>
    <property type="molecule type" value="Genomic_DNA"/>
</dbReference>
<proteinExistence type="predicted"/>
<reference evidence="1" key="1">
    <citation type="submission" date="2019-12" db="EMBL/GenBank/DDBJ databases">
        <title>Comparative genomics gives insights into the taxonomy of the Azoarcus-Aromatoleum group and reveals separate origins of nif in the plant-associated Azoarcus and non-plant-associated Aromatoleum sub-groups.</title>
        <authorList>
            <person name="Lafos M."/>
            <person name="Maluk M."/>
            <person name="Batista M."/>
            <person name="Junghare M."/>
            <person name="Carmona M."/>
            <person name="Faoro H."/>
            <person name="Cruz L.M."/>
            <person name="Battistoni F."/>
            <person name="De Souza E."/>
            <person name="Pedrosa F."/>
            <person name="Chen W.-M."/>
            <person name="Poole P.S."/>
            <person name="Dixon R.A."/>
            <person name="James E.K."/>
        </authorList>
    </citation>
    <scope>NUCLEOTIDE SEQUENCE</scope>
    <source>
        <strain evidence="1">LuFRes1</strain>
    </source>
</reference>
<name>A0ABX1PPS8_9RHOO</name>
<sequence length="120" mass="12538">MAYDDPDYSIRRESAHITTAGATTEGAKFRLFQAARLKKVHAAVITAGTATTHGYDVYHGTTSIGTIALSTSAAGVTASSALLDRAIGSMTQMSVKSLADATGVAHIIYEYEITPDAVQS</sequence>
<protein>
    <submittedName>
        <fullName evidence="1">Uncharacterized protein</fullName>
    </submittedName>
</protein>
<evidence type="ECO:0000313" key="1">
    <source>
        <dbReference type="EMBL" id="NMG26605.1"/>
    </source>
</evidence>
<accession>A0ABX1PPS8</accession>
<comment type="caution">
    <text evidence="1">The sequence shown here is derived from an EMBL/GenBank/DDBJ whole genome shotgun (WGS) entry which is preliminary data.</text>
</comment>
<gene>
    <name evidence="1" type="ORF">GO606_18200</name>
</gene>
<dbReference type="RefSeq" id="WP_169119924.1">
    <property type="nucleotide sequence ID" value="NZ_WTVG02000039.1"/>
</dbReference>
<dbReference type="Proteomes" id="UP000615989">
    <property type="component" value="Unassembled WGS sequence"/>
</dbReference>
<organism evidence="1 2">
    <name type="scientific">Aromatoleum anaerobium</name>
    <dbReference type="NCBI Taxonomy" id="182180"/>
    <lineage>
        <taxon>Bacteria</taxon>
        <taxon>Pseudomonadati</taxon>
        <taxon>Pseudomonadota</taxon>
        <taxon>Betaproteobacteria</taxon>
        <taxon>Rhodocyclales</taxon>
        <taxon>Rhodocyclaceae</taxon>
        <taxon>Aromatoleum</taxon>
    </lineage>
</organism>
<keyword evidence="2" id="KW-1185">Reference proteome</keyword>